<feature type="transmembrane region" description="Helical" evidence="1">
    <location>
        <begin position="77"/>
        <end position="102"/>
    </location>
</feature>
<evidence type="ECO:0000313" key="3">
    <source>
        <dbReference type="EMBL" id="CDI76573.1"/>
    </source>
</evidence>
<sequence length="348" mass="36856">MQCYTFIRTWLQLRKNGCSNPAATAAARSFAYPPLAADEDAAAAAAAAGAGAAAGLGSGLQEEQQQPLPRRSRWKQLLLLCWRLPLLRYLCYSLSIATWILIPLSFNHYTVDVLLALMFGFLWWVAYHLILTIELVNKSSKTAAAAAAAAAAANAADNDTKMLQEQPHQRSGCCCCQQRRHQAAAAAAAAATSAAPLENNNPINNLAHPVQPVVAAAEGEASAATAVLNISNSIQRDTAQETGSSLEELQHDAAAAAAAAAADSPPDRAIMCWKNEENGGSSSSSRGVAGHTGNSPKGFCCSCGSSCCCCCCRCCCYPGDFSAFNLHWVLEFPILQPFSWCIRKLEGI</sequence>
<dbReference type="OrthoDB" id="332521at2759"/>
<organism evidence="3 4">
    <name type="scientific">Eimeria acervulina</name>
    <name type="common">Coccidian parasite</name>
    <dbReference type="NCBI Taxonomy" id="5801"/>
    <lineage>
        <taxon>Eukaryota</taxon>
        <taxon>Sar</taxon>
        <taxon>Alveolata</taxon>
        <taxon>Apicomplexa</taxon>
        <taxon>Conoidasida</taxon>
        <taxon>Coccidia</taxon>
        <taxon>Eucoccidiorida</taxon>
        <taxon>Eimeriorina</taxon>
        <taxon>Eimeriidae</taxon>
        <taxon>Eimeria</taxon>
    </lineage>
</organism>
<keyword evidence="1" id="KW-1133">Transmembrane helix</keyword>
<keyword evidence="1" id="KW-0472">Membrane</keyword>
<dbReference type="InterPro" id="IPR025749">
    <property type="entry name" value="Sphingomyelin_synth-like_dom"/>
</dbReference>
<dbReference type="RefSeq" id="XP_013252905.1">
    <property type="nucleotide sequence ID" value="XM_013397451.1"/>
</dbReference>
<proteinExistence type="predicted"/>
<keyword evidence="4" id="KW-1185">Reference proteome</keyword>
<dbReference type="EMBL" id="HG670411">
    <property type="protein sequence ID" value="CDI76573.1"/>
    <property type="molecule type" value="Genomic_DNA"/>
</dbReference>
<dbReference type="Proteomes" id="UP000018050">
    <property type="component" value="Unassembled WGS sequence"/>
</dbReference>
<evidence type="ECO:0000256" key="1">
    <source>
        <dbReference type="SAM" id="Phobius"/>
    </source>
</evidence>
<protein>
    <recommendedName>
        <fullName evidence="2">Sphingomyelin synthase-like domain-containing protein</fullName>
    </recommendedName>
</protein>
<reference evidence="3" key="2">
    <citation type="submission" date="2013-10" db="EMBL/GenBank/DDBJ databases">
        <authorList>
            <person name="Aslett M."/>
        </authorList>
    </citation>
    <scope>NUCLEOTIDE SEQUENCE</scope>
    <source>
        <strain evidence="3">Houghton</strain>
    </source>
</reference>
<feature type="transmembrane region" description="Helical" evidence="1">
    <location>
        <begin position="114"/>
        <end position="133"/>
    </location>
</feature>
<dbReference type="VEuPathDB" id="ToxoDB:EAH_00057040"/>
<feature type="domain" description="Sphingomyelin synthase-like" evidence="2">
    <location>
        <begin position="85"/>
        <end position="128"/>
    </location>
</feature>
<name>U6GB82_EIMAC</name>
<keyword evidence="1" id="KW-0812">Transmembrane</keyword>
<accession>U6GB82</accession>
<dbReference type="Pfam" id="PF14360">
    <property type="entry name" value="PAP2_C"/>
    <property type="match status" value="1"/>
</dbReference>
<dbReference type="AlphaFoldDB" id="U6GB82"/>
<gene>
    <name evidence="3" type="ORF">EAH_00057040</name>
</gene>
<evidence type="ECO:0000313" key="4">
    <source>
        <dbReference type="Proteomes" id="UP000018050"/>
    </source>
</evidence>
<evidence type="ECO:0000259" key="2">
    <source>
        <dbReference type="Pfam" id="PF14360"/>
    </source>
</evidence>
<reference evidence="3" key="1">
    <citation type="submission" date="2013-10" db="EMBL/GenBank/DDBJ databases">
        <title>Genomic analysis of the causative agents of coccidiosis in chickens.</title>
        <authorList>
            <person name="Reid A.J."/>
            <person name="Blake D."/>
            <person name="Billington K."/>
            <person name="Browne H."/>
            <person name="Dunn M."/>
            <person name="Hung S."/>
            <person name="Kawahara F."/>
            <person name="Miranda-Saavedra D."/>
            <person name="Mourier T."/>
            <person name="Nagra H."/>
            <person name="Otto T.D."/>
            <person name="Rawlings N."/>
            <person name="Sanchez A."/>
            <person name="Sanders M."/>
            <person name="Subramaniam C."/>
            <person name="Tay Y."/>
            <person name="Dear P."/>
            <person name="Doerig C."/>
            <person name="Gruber A."/>
            <person name="Parkinson J."/>
            <person name="Shirley M."/>
            <person name="Wan K.L."/>
            <person name="Berriman M."/>
            <person name="Tomley F."/>
            <person name="Pain A."/>
        </authorList>
    </citation>
    <scope>NUCLEOTIDE SEQUENCE</scope>
    <source>
        <strain evidence="3">Houghton</strain>
    </source>
</reference>
<dbReference type="GeneID" id="25273774"/>